<dbReference type="PROSITE" id="PS00972">
    <property type="entry name" value="USP_1"/>
    <property type="match status" value="1"/>
</dbReference>
<keyword evidence="9" id="KW-1185">Reference proteome</keyword>
<dbReference type="GO" id="GO:0005829">
    <property type="term" value="C:cytosol"/>
    <property type="evidence" value="ECO:0007669"/>
    <property type="project" value="TreeGrafter"/>
</dbReference>
<dbReference type="InterPro" id="IPR018200">
    <property type="entry name" value="USP_CS"/>
</dbReference>
<protein>
    <recommendedName>
        <fullName evidence="10">Ubiquitin carboxyl-terminal hydrolase</fullName>
    </recommendedName>
</protein>
<evidence type="ECO:0000259" key="7">
    <source>
        <dbReference type="PROSITE" id="PS50865"/>
    </source>
</evidence>
<keyword evidence="1" id="KW-0479">Metal-binding</keyword>
<dbReference type="PROSITE" id="PS50865">
    <property type="entry name" value="ZF_MYND_2"/>
    <property type="match status" value="1"/>
</dbReference>
<feature type="compositionally biased region" description="Low complexity" evidence="5">
    <location>
        <begin position="505"/>
        <end position="525"/>
    </location>
</feature>
<dbReference type="GO" id="GO:0004843">
    <property type="term" value="F:cysteine-type deubiquitinase activity"/>
    <property type="evidence" value="ECO:0007669"/>
    <property type="project" value="InterPro"/>
</dbReference>
<dbReference type="PROSITE" id="PS01360">
    <property type="entry name" value="ZF_MYND_1"/>
    <property type="match status" value="1"/>
</dbReference>
<evidence type="ECO:0000256" key="5">
    <source>
        <dbReference type="SAM" id="MobiDB-lite"/>
    </source>
</evidence>
<feature type="domain" description="USP" evidence="6">
    <location>
        <begin position="86"/>
        <end position="444"/>
    </location>
</feature>
<comment type="caution">
    <text evidence="8">The sequence shown here is derived from an EMBL/GenBank/DDBJ whole genome shotgun (WGS) entry which is preliminary data.</text>
</comment>
<dbReference type="PROSITE" id="PS50235">
    <property type="entry name" value="USP_3"/>
    <property type="match status" value="1"/>
</dbReference>
<evidence type="ECO:0000259" key="6">
    <source>
        <dbReference type="PROSITE" id="PS50235"/>
    </source>
</evidence>
<evidence type="ECO:0000256" key="1">
    <source>
        <dbReference type="ARBA" id="ARBA00022723"/>
    </source>
</evidence>
<sequence length="571" mass="63386">MSKCAVCGESAVSVCSVCHVEKYCSTECQRGHWKVHKKTCKTQGRAEDGKHGALADGEWLLCGNYFRQQLQREASLRPKVLVKPIVGLQNEGNTCYLNAILQCLVHTPLLYQSLCELPSQYLKKEDGRRWLAEFRQLYEGMCEAEDRGRPATSSNIAELITANKEFSRGQQADAHEAFMFIISRLLDACLVVGDGNGASPAGASYAVRESRSGRRESLERSSLIGHVFGMDLGQRVRCKSCSYSSIKSQVEYCLCLSCSLGSDEPVRPGLGSYGSYGSYSSYGSNGTYGRYSTNRYESEPSPTTLQEVLHAYARVEEIEGYECEKCHRRIGCKRSAHIKNKPNVLVVYIDRRQDSSRFGKINRFVEFPERLELSSLLEAPRGGYQLYGVVVHKDVNRSTFFGHYIAYVKTAANRWYVMDDASVYPVPWATVQEQRASLLFYAADKVELPPAEPKRTPSPEAARLPAKDERPSPAPARPASPVFERLAPAASPSPTPQSPIFGRLAAEAAAEPSPTPAQSPVFERPASPPAPPAERPKEQQVVVTGGGFFDFEDLEEKEEELRMGRQYSPVN</sequence>
<dbReference type="InterPro" id="IPR001394">
    <property type="entry name" value="Peptidase_C19_UCH"/>
</dbReference>
<evidence type="ECO:0000313" key="9">
    <source>
        <dbReference type="Proteomes" id="UP001178507"/>
    </source>
</evidence>
<name>A0AA36JNQ1_9DINO</name>
<feature type="region of interest" description="Disordered" evidence="5">
    <location>
        <begin position="449"/>
        <end position="541"/>
    </location>
</feature>
<dbReference type="InterPro" id="IPR028889">
    <property type="entry name" value="USP"/>
</dbReference>
<dbReference type="InterPro" id="IPR038765">
    <property type="entry name" value="Papain-like_cys_pep_sf"/>
</dbReference>
<dbReference type="Gene3D" id="3.90.70.10">
    <property type="entry name" value="Cysteine proteinases"/>
    <property type="match status" value="1"/>
</dbReference>
<keyword evidence="3" id="KW-0862">Zinc</keyword>
<dbReference type="SUPFAM" id="SSF54001">
    <property type="entry name" value="Cysteine proteinases"/>
    <property type="match status" value="1"/>
</dbReference>
<feature type="compositionally biased region" description="Low complexity" evidence="5">
    <location>
        <begin position="479"/>
        <end position="490"/>
    </location>
</feature>
<dbReference type="SUPFAM" id="SSF144232">
    <property type="entry name" value="HIT/MYND zinc finger-like"/>
    <property type="match status" value="1"/>
</dbReference>
<evidence type="ECO:0000313" key="8">
    <source>
        <dbReference type="EMBL" id="CAJ1408974.1"/>
    </source>
</evidence>
<dbReference type="AlphaFoldDB" id="A0AA36JNQ1"/>
<accession>A0AA36JNQ1</accession>
<dbReference type="PANTHER" id="PTHR24006">
    <property type="entry name" value="UBIQUITIN CARBOXYL-TERMINAL HYDROLASE"/>
    <property type="match status" value="1"/>
</dbReference>
<reference evidence="8" key="1">
    <citation type="submission" date="2023-08" db="EMBL/GenBank/DDBJ databases">
        <authorList>
            <person name="Chen Y."/>
            <person name="Shah S."/>
            <person name="Dougan E. K."/>
            <person name="Thang M."/>
            <person name="Chan C."/>
        </authorList>
    </citation>
    <scope>NUCLEOTIDE SEQUENCE</scope>
</reference>
<evidence type="ECO:0008006" key="10">
    <source>
        <dbReference type="Google" id="ProtNLM"/>
    </source>
</evidence>
<evidence type="ECO:0000256" key="2">
    <source>
        <dbReference type="ARBA" id="ARBA00022771"/>
    </source>
</evidence>
<dbReference type="GO" id="GO:0005634">
    <property type="term" value="C:nucleus"/>
    <property type="evidence" value="ECO:0007669"/>
    <property type="project" value="TreeGrafter"/>
</dbReference>
<evidence type="ECO:0000256" key="4">
    <source>
        <dbReference type="PROSITE-ProRule" id="PRU00134"/>
    </source>
</evidence>
<dbReference type="EMBL" id="CAUJNA010003744">
    <property type="protein sequence ID" value="CAJ1408974.1"/>
    <property type="molecule type" value="Genomic_DNA"/>
</dbReference>
<gene>
    <name evidence="8" type="ORF">EVOR1521_LOCUS30186</name>
</gene>
<organism evidence="8 9">
    <name type="scientific">Effrenium voratum</name>
    <dbReference type="NCBI Taxonomy" id="2562239"/>
    <lineage>
        <taxon>Eukaryota</taxon>
        <taxon>Sar</taxon>
        <taxon>Alveolata</taxon>
        <taxon>Dinophyceae</taxon>
        <taxon>Suessiales</taxon>
        <taxon>Symbiodiniaceae</taxon>
        <taxon>Effrenium</taxon>
    </lineage>
</organism>
<evidence type="ECO:0000256" key="3">
    <source>
        <dbReference type="ARBA" id="ARBA00022833"/>
    </source>
</evidence>
<proteinExistence type="predicted"/>
<dbReference type="Pfam" id="PF01753">
    <property type="entry name" value="zf-MYND"/>
    <property type="match status" value="1"/>
</dbReference>
<dbReference type="Gene3D" id="6.10.140.2220">
    <property type="match status" value="1"/>
</dbReference>
<keyword evidence="2 4" id="KW-0863">Zinc-finger</keyword>
<dbReference type="GO" id="GO:0016579">
    <property type="term" value="P:protein deubiquitination"/>
    <property type="evidence" value="ECO:0007669"/>
    <property type="project" value="InterPro"/>
</dbReference>
<dbReference type="Proteomes" id="UP001178507">
    <property type="component" value="Unassembled WGS sequence"/>
</dbReference>
<dbReference type="GO" id="GO:0008270">
    <property type="term" value="F:zinc ion binding"/>
    <property type="evidence" value="ECO:0007669"/>
    <property type="project" value="UniProtKB-KW"/>
</dbReference>
<dbReference type="Pfam" id="PF00443">
    <property type="entry name" value="UCH"/>
    <property type="match status" value="1"/>
</dbReference>
<dbReference type="InterPro" id="IPR002893">
    <property type="entry name" value="Znf_MYND"/>
</dbReference>
<feature type="domain" description="MYND-type" evidence="7">
    <location>
        <begin position="4"/>
        <end position="40"/>
    </location>
</feature>
<dbReference type="InterPro" id="IPR050164">
    <property type="entry name" value="Peptidase_C19"/>
</dbReference>